<evidence type="ECO:0000313" key="2">
    <source>
        <dbReference type="Proteomes" id="UP000185568"/>
    </source>
</evidence>
<dbReference type="Proteomes" id="UP000185568">
    <property type="component" value="Unassembled WGS sequence"/>
</dbReference>
<dbReference type="RefSeq" id="WP_075396938.1">
    <property type="nucleotide sequence ID" value="NZ_MSDU01000003.1"/>
</dbReference>
<name>A0A1Q8Q9V7_9BACI</name>
<protein>
    <submittedName>
        <fullName evidence="1">Uncharacterized protein</fullName>
    </submittedName>
</protein>
<gene>
    <name evidence="1" type="ORF">BTO30_01525</name>
</gene>
<sequence length="143" mass="16631">MLLISGEDASGVPYSDERIKELRDIYDWPALKQIIKRCPQSENGGIHIQDVYNLIDMHLQSGRGFSVEGRLIRPERMAAARNTVNMITVMIHAHGYRRMLQDKRTAYGQYYEFAKILAEMMKEEGLFKEGKVPLNKRDFYLFS</sequence>
<dbReference type="EMBL" id="MSDU01000003">
    <property type="protein sequence ID" value="OLN24120.1"/>
    <property type="molecule type" value="Genomic_DNA"/>
</dbReference>
<comment type="caution">
    <text evidence="1">The sequence shown here is derived from an EMBL/GenBank/DDBJ whole genome shotgun (WGS) entry which is preliminary data.</text>
</comment>
<dbReference type="AlphaFoldDB" id="A0A1Q8Q9V7"/>
<dbReference type="STRING" id="1714264.BTO30_01525"/>
<organism evidence="1 2">
    <name type="scientific">Domibacillus antri</name>
    <dbReference type="NCBI Taxonomy" id="1714264"/>
    <lineage>
        <taxon>Bacteria</taxon>
        <taxon>Bacillati</taxon>
        <taxon>Bacillota</taxon>
        <taxon>Bacilli</taxon>
        <taxon>Bacillales</taxon>
        <taxon>Bacillaceae</taxon>
        <taxon>Domibacillus</taxon>
    </lineage>
</organism>
<evidence type="ECO:0000313" key="1">
    <source>
        <dbReference type="EMBL" id="OLN24120.1"/>
    </source>
</evidence>
<reference evidence="1 2" key="1">
    <citation type="submission" date="2016-12" db="EMBL/GenBank/DDBJ databases">
        <title>Domibacillus antri genome sequencing.</title>
        <authorList>
            <person name="Verma A."/>
            <person name="Krishnamurthi S."/>
        </authorList>
    </citation>
    <scope>NUCLEOTIDE SEQUENCE [LARGE SCALE GENOMIC DNA]</scope>
    <source>
        <strain evidence="1 2">XD80</strain>
    </source>
</reference>
<keyword evidence="2" id="KW-1185">Reference proteome</keyword>
<proteinExistence type="predicted"/>
<accession>A0A1Q8Q9V7</accession>
<dbReference type="OrthoDB" id="1873312at2"/>